<accession>A0A244CRD2</accession>
<dbReference type="AlphaFoldDB" id="A0A244CRD2"/>
<reference evidence="1 2" key="1">
    <citation type="submission" date="2017-02" db="EMBL/GenBank/DDBJ databases">
        <title>Pseudoalteromonas ulvae TC14 Genome.</title>
        <authorList>
            <person name="Molmeret M."/>
        </authorList>
    </citation>
    <scope>NUCLEOTIDE SEQUENCE [LARGE SCALE GENOMIC DNA]</scope>
    <source>
        <strain evidence="1">TC14</strain>
    </source>
</reference>
<gene>
    <name evidence="1" type="ORF">B1199_07465</name>
</gene>
<organism evidence="1 2">
    <name type="scientific">Pseudoalteromonas ulvae</name>
    <dbReference type="NCBI Taxonomy" id="107327"/>
    <lineage>
        <taxon>Bacteria</taxon>
        <taxon>Pseudomonadati</taxon>
        <taxon>Pseudomonadota</taxon>
        <taxon>Gammaproteobacteria</taxon>
        <taxon>Alteromonadales</taxon>
        <taxon>Pseudoalteromonadaceae</taxon>
        <taxon>Pseudoalteromonas</taxon>
    </lineage>
</organism>
<dbReference type="EMBL" id="MWPV01000002">
    <property type="protein sequence ID" value="OUL58183.1"/>
    <property type="molecule type" value="Genomic_DNA"/>
</dbReference>
<evidence type="ECO:0000313" key="2">
    <source>
        <dbReference type="Proteomes" id="UP000194841"/>
    </source>
</evidence>
<dbReference type="Gene3D" id="3.40.190.10">
    <property type="entry name" value="Periplasmic binding protein-like II"/>
    <property type="match status" value="2"/>
</dbReference>
<dbReference type="Proteomes" id="UP000194841">
    <property type="component" value="Unassembled WGS sequence"/>
</dbReference>
<sequence>MSPIVKRIALIVFIVFSSAANALERQLITLYAYHLKPPFIVDIANEKGLYYDLATYLNIKQKKYEFRTVFVPRKRLDRYLSNKKLDGLVIGVSPMWFNDKNETVYLWSDSFYQDRDLVISSTKKPIDYQEPNSLLNTRIAGVRGFKYFGIDPLVNSGKVVREDTVGEYEVVEMVLKNRADAGIVSESTLLYLNARNDWQGQLFYATNPHDQYTRRILIPEKFSDVLSTINPLVKDIQTDSLWLSFLDNYYSQQNLN</sequence>
<protein>
    <submittedName>
        <fullName evidence="1">Uncharacterized protein</fullName>
    </submittedName>
</protein>
<name>A0A244CRD2_PSEDV</name>
<comment type="caution">
    <text evidence="1">The sequence shown here is derived from an EMBL/GenBank/DDBJ whole genome shotgun (WGS) entry which is preliminary data.</text>
</comment>
<keyword evidence="2" id="KW-1185">Reference proteome</keyword>
<evidence type="ECO:0000313" key="1">
    <source>
        <dbReference type="EMBL" id="OUL58183.1"/>
    </source>
</evidence>
<dbReference type="SUPFAM" id="SSF53850">
    <property type="entry name" value="Periplasmic binding protein-like II"/>
    <property type="match status" value="1"/>
</dbReference>
<proteinExistence type="predicted"/>
<dbReference type="OrthoDB" id="8585936at2"/>